<keyword evidence="2" id="KW-0813">Transport</keyword>
<feature type="domain" description="Ionotropic glutamate receptor L-glutamate and glycine-binding" evidence="13">
    <location>
        <begin position="303"/>
        <end position="379"/>
    </location>
</feature>
<evidence type="ECO:0000256" key="1">
    <source>
        <dbReference type="ARBA" id="ARBA00004651"/>
    </source>
</evidence>
<protein>
    <submittedName>
        <fullName evidence="14">Glutamate receptor ionotropic, kainate 4</fullName>
    </submittedName>
</protein>
<evidence type="ECO:0000256" key="2">
    <source>
        <dbReference type="ARBA" id="ARBA00022448"/>
    </source>
</evidence>
<dbReference type="OrthoDB" id="6347872at2759"/>
<evidence type="ECO:0000256" key="4">
    <source>
        <dbReference type="ARBA" id="ARBA00022692"/>
    </source>
</evidence>
<keyword evidence="15" id="KW-1185">Reference proteome</keyword>
<evidence type="ECO:0000256" key="3">
    <source>
        <dbReference type="ARBA" id="ARBA00022475"/>
    </source>
</evidence>
<organism evidence="14 15">
    <name type="scientific">Portunus trituberculatus</name>
    <name type="common">Swimming crab</name>
    <name type="synonym">Neptunus trituberculatus</name>
    <dbReference type="NCBI Taxonomy" id="210409"/>
    <lineage>
        <taxon>Eukaryota</taxon>
        <taxon>Metazoa</taxon>
        <taxon>Ecdysozoa</taxon>
        <taxon>Arthropoda</taxon>
        <taxon>Crustacea</taxon>
        <taxon>Multicrustacea</taxon>
        <taxon>Malacostraca</taxon>
        <taxon>Eumalacostraca</taxon>
        <taxon>Eucarida</taxon>
        <taxon>Decapoda</taxon>
        <taxon>Pleocyemata</taxon>
        <taxon>Brachyura</taxon>
        <taxon>Eubrachyura</taxon>
        <taxon>Portunoidea</taxon>
        <taxon>Portunidae</taxon>
        <taxon>Portuninae</taxon>
        <taxon>Portunus</taxon>
    </lineage>
</organism>
<feature type="transmembrane region" description="Helical" evidence="12">
    <location>
        <begin position="394"/>
        <end position="415"/>
    </location>
</feature>
<keyword evidence="9" id="KW-0325">Glycoprotein</keyword>
<dbReference type="Gene3D" id="3.40.190.10">
    <property type="entry name" value="Periplasmic binding protein-like II"/>
    <property type="match status" value="1"/>
</dbReference>
<keyword evidence="4 12" id="KW-0812">Transmembrane</keyword>
<dbReference type="Proteomes" id="UP000324222">
    <property type="component" value="Unassembled WGS sequence"/>
</dbReference>
<dbReference type="PANTHER" id="PTHR42643:SF24">
    <property type="entry name" value="IONOTROPIC RECEPTOR 60A"/>
    <property type="match status" value="1"/>
</dbReference>
<dbReference type="EMBL" id="VSRR010000330">
    <property type="protein sequence ID" value="MPC14128.1"/>
    <property type="molecule type" value="Genomic_DNA"/>
</dbReference>
<name>A0A5B7CXZ0_PORTR</name>
<keyword evidence="7 12" id="KW-0472">Membrane</keyword>
<evidence type="ECO:0000256" key="10">
    <source>
        <dbReference type="ARBA" id="ARBA00023286"/>
    </source>
</evidence>
<evidence type="ECO:0000256" key="7">
    <source>
        <dbReference type="ARBA" id="ARBA00023136"/>
    </source>
</evidence>
<keyword evidence="3" id="KW-1003">Cell membrane</keyword>
<dbReference type="SUPFAM" id="SSF53850">
    <property type="entry name" value="Periplasmic binding protein-like II"/>
    <property type="match status" value="1"/>
</dbReference>
<evidence type="ECO:0000256" key="12">
    <source>
        <dbReference type="SAM" id="Phobius"/>
    </source>
</evidence>
<evidence type="ECO:0000256" key="11">
    <source>
        <dbReference type="ARBA" id="ARBA00023303"/>
    </source>
</evidence>
<keyword evidence="11" id="KW-0407">Ion channel</keyword>
<proteinExistence type="predicted"/>
<evidence type="ECO:0000256" key="5">
    <source>
        <dbReference type="ARBA" id="ARBA00022989"/>
    </source>
</evidence>
<accession>A0A5B7CXZ0</accession>
<dbReference type="Gene3D" id="1.10.287.70">
    <property type="match status" value="1"/>
</dbReference>
<evidence type="ECO:0000256" key="9">
    <source>
        <dbReference type="ARBA" id="ARBA00023180"/>
    </source>
</evidence>
<comment type="caution">
    <text evidence="14">The sequence shown here is derived from an EMBL/GenBank/DDBJ whole genome shotgun (WGS) entry which is preliminary data.</text>
</comment>
<gene>
    <name evidence="14" type="primary">GRIK4_2</name>
    <name evidence="14" type="ORF">E2C01_006882</name>
</gene>
<dbReference type="Pfam" id="PF10613">
    <property type="entry name" value="Lig_chan-Glu_bd"/>
    <property type="match status" value="1"/>
</dbReference>
<comment type="subcellular location">
    <subcellularLocation>
        <location evidence="1">Cell membrane</location>
        <topology evidence="1">Multi-pass membrane protein</topology>
    </subcellularLocation>
</comment>
<dbReference type="InterPro" id="IPR019594">
    <property type="entry name" value="Glu/Gly-bd"/>
</dbReference>
<evidence type="ECO:0000313" key="14">
    <source>
        <dbReference type="EMBL" id="MPC14128.1"/>
    </source>
</evidence>
<evidence type="ECO:0000313" key="15">
    <source>
        <dbReference type="Proteomes" id="UP000324222"/>
    </source>
</evidence>
<keyword evidence="5 12" id="KW-1133">Transmembrane helix</keyword>
<keyword evidence="8 14" id="KW-0675">Receptor</keyword>
<evidence type="ECO:0000256" key="8">
    <source>
        <dbReference type="ARBA" id="ARBA00023170"/>
    </source>
</evidence>
<dbReference type="GO" id="GO:0005886">
    <property type="term" value="C:plasma membrane"/>
    <property type="evidence" value="ECO:0007669"/>
    <property type="project" value="UniProtKB-SubCell"/>
</dbReference>
<dbReference type="InterPro" id="IPR052192">
    <property type="entry name" value="Insect_Ionotropic_Sensory_Rcpt"/>
</dbReference>
<dbReference type="AlphaFoldDB" id="A0A5B7CXZ0"/>
<keyword evidence="10" id="KW-1071">Ligand-gated ion channel</keyword>
<sequence length="469" mass="52895">MDWFAMYQEVSIQSKYDKFMEICNKAVENFVPKYTKKTLRRNQWFNKNCEKAKKSSLVLFQPVPLPRLSSADRRDILERRWLSDEVMELGSGNIVETFSRDSRPVRLWRGLHPIAAPARRHVCGGGTVLQEGCVVHVVFLGAAESGGAMDGRQKEQRESGSGWDELDLSLPTAPVTAPRSHILILVPSASTVSTDDQRVTTVLLRSNLPRHVDVRFLVPQVSDQGPLVSVYRRCLHCRDGAVGVRWAGWWASGGFTDPHILLHEQLRDLHGHIFHSVTMDFAPFIDYGRTQEQPGGVVVPKDSMDIRILQEAARVLNFSFVLREPSDGQWGSWTGTVGTVQRGQVDFSMMLSITWERTYAVDFTRAYFVEPMTFVMRKPGPLPQWQAPVKPFSWQVWVMVTVSVLLAGPLIWLVLSLTPYSRGHSKEEETAGGKLKVLEEDDESNYGLGLLCLYMVGPIFAESVPLNPR</sequence>
<dbReference type="PANTHER" id="PTHR42643">
    <property type="entry name" value="IONOTROPIC RECEPTOR 20A-RELATED"/>
    <property type="match status" value="1"/>
</dbReference>
<reference evidence="14 15" key="1">
    <citation type="submission" date="2019-05" db="EMBL/GenBank/DDBJ databases">
        <title>Another draft genome of Portunus trituberculatus and its Hox gene families provides insights of decapod evolution.</title>
        <authorList>
            <person name="Jeong J.-H."/>
            <person name="Song I."/>
            <person name="Kim S."/>
            <person name="Choi T."/>
            <person name="Kim D."/>
            <person name="Ryu S."/>
            <person name="Kim W."/>
        </authorList>
    </citation>
    <scope>NUCLEOTIDE SEQUENCE [LARGE SCALE GENOMIC DNA]</scope>
    <source>
        <tissue evidence="14">Muscle</tissue>
    </source>
</reference>
<evidence type="ECO:0000256" key="6">
    <source>
        <dbReference type="ARBA" id="ARBA00023065"/>
    </source>
</evidence>
<keyword evidence="6" id="KW-0406">Ion transport</keyword>
<dbReference type="GO" id="GO:0015276">
    <property type="term" value="F:ligand-gated monoatomic ion channel activity"/>
    <property type="evidence" value="ECO:0007669"/>
    <property type="project" value="InterPro"/>
</dbReference>
<evidence type="ECO:0000259" key="13">
    <source>
        <dbReference type="Pfam" id="PF10613"/>
    </source>
</evidence>